<keyword evidence="1" id="KW-0540">Nuclease</keyword>
<evidence type="ECO:0000313" key="5">
    <source>
        <dbReference type="EMBL" id="AIM50553.1"/>
    </source>
</evidence>
<evidence type="ECO:0000313" key="6">
    <source>
        <dbReference type="Proteomes" id="UP000029362"/>
    </source>
</evidence>
<keyword evidence="1" id="KW-1188">Viral release from host cell</keyword>
<comment type="caution">
    <text evidence="1">Lacks conserved residue(s) required for the propagation of feature annotation.</text>
</comment>
<dbReference type="InterPro" id="IPR008866">
    <property type="entry name" value="Phage_lambda_GpA-like"/>
</dbReference>
<comment type="subcellular location">
    <subcellularLocation>
        <location evidence="1">Host cytoplasm</location>
    </subcellularLocation>
    <text evidence="1">The terminase lies at a unique vertex of the procapsid during viral DNA packaging.</text>
</comment>
<dbReference type="Proteomes" id="UP000029362">
    <property type="component" value="Segment"/>
</dbReference>
<comment type="subunit">
    <text evidence="1">Interacts (via N-terminus) with the terminase small subunit (via C-terminus); the active complex is probably heterooligomeric. Interacts (via C-terminus) with the portal protein; this interaction allows the packaging of viral DNA.</text>
</comment>
<dbReference type="EC" id="3.1.21.4" evidence="1"/>
<dbReference type="GO" id="GO:0009036">
    <property type="term" value="F:type II site-specific deoxyribonuclease activity"/>
    <property type="evidence" value="ECO:0007669"/>
    <property type="project" value="UniProtKB-UniRule"/>
</dbReference>
<evidence type="ECO:0000256" key="1">
    <source>
        <dbReference type="HAMAP-Rule" id="MF_04144"/>
    </source>
</evidence>
<keyword evidence="1" id="KW-0067">ATP-binding</keyword>
<keyword evidence="6" id="KW-1185">Reference proteome</keyword>
<feature type="short sequence motif" description="Walker A motif" evidence="1">
    <location>
        <begin position="88"/>
        <end position="95"/>
    </location>
</feature>
<comment type="similarity">
    <text evidence="1">Belongs to the lambdavirus large terminase family.</text>
</comment>
<dbReference type="EMBL" id="KM360178">
    <property type="protein sequence ID" value="AIM50553.1"/>
    <property type="molecule type" value="Genomic_DNA"/>
</dbReference>
<dbReference type="InterPro" id="IPR046454">
    <property type="entry name" value="GpA_endonuclease"/>
</dbReference>
<comment type="function">
    <text evidence="1">The terminase large subunit acts as an ATP driven molecular motor necessary for viral DNA translocation into empty capsids and as an endonuclease that cuts the viral genome from the concetamer to initiate and to end the packaging reaction. The terminase lies at a unique vertex of the procapsid and is composed of two subunits, a small terminase subunit involved in viral DNA recognition, and a large terminase subunit possessing endonucleolytic and ATPase activities (DNA maturation and packaging). The endonuclease activity cleaves the viral DNA generating 5'overhangs. The strand separation activity separates the cohesive ends generating the single-stranded 'sticky' ends of the mature genome. The DNA-terminase complex binds to the portal of the procapsid thereby activating the translocase activity of the terminase. The terminase packages the viral DNA into the procapsid until the next concatemer reaches the complex. The downstream site is then cut generating the mature right end of the genome, the heterotrimer undocks from the DNA-filled head and remains bound to the left end of concatemer's next genome.</text>
</comment>
<dbReference type="KEGG" id="vg:22112961"/>
<comment type="cofactor">
    <cofactor evidence="1">
        <name>Mg(2+)</name>
        <dbReference type="ChEBI" id="CHEBI:18420"/>
    </cofactor>
</comment>
<dbReference type="HAMAP" id="MF_04144">
    <property type="entry name" value="TERL_LAMBDA"/>
    <property type="match status" value="1"/>
</dbReference>
<dbReference type="GO" id="GO:0098009">
    <property type="term" value="C:viral terminase, large subunit"/>
    <property type="evidence" value="ECO:0007669"/>
    <property type="project" value="UniProtKB-UniRule"/>
</dbReference>
<protein>
    <recommendedName>
        <fullName evidence="1">Terminase, large subunit</fullName>
    </recommendedName>
    <alternativeName>
        <fullName evidence="1">DNA-packaging protein</fullName>
    </alternativeName>
    <alternativeName>
        <fullName evidence="1">Large terminase protein</fullName>
    </alternativeName>
    <domain>
        <recommendedName>
            <fullName evidence="1">Endonuclease</fullName>
            <ecNumber evidence="1">3.1.21.4</ecNumber>
        </recommendedName>
    </domain>
    <domain>
        <recommendedName>
            <fullName evidence="1">ATPase</fullName>
            <ecNumber evidence="1">3.6.4.-</ecNumber>
        </recommendedName>
    </domain>
</protein>
<comment type="catalytic activity">
    <reaction evidence="1">
        <text>Endonucleolytic cleavage of DNA to give specific double-stranded fragments with terminal 5'-phosphates.</text>
        <dbReference type="EC" id="3.1.21.4"/>
    </reaction>
</comment>
<dbReference type="EC" id="3.6.4.-" evidence="1"/>
<keyword evidence="1" id="KW-0547">Nucleotide-binding</keyword>
<dbReference type="GO" id="GO:0016887">
    <property type="term" value="F:ATP hydrolysis activity"/>
    <property type="evidence" value="ECO:0007669"/>
    <property type="project" value="UniProtKB-UniRule"/>
</dbReference>
<feature type="compositionally biased region" description="Basic residues" evidence="2">
    <location>
        <begin position="664"/>
        <end position="675"/>
    </location>
</feature>
<keyword evidence="1" id="KW-1035">Host cytoplasm</keyword>
<organism evidence="5 6">
    <name type="scientific">Escherichia phage vB_EcoM-ep3</name>
    <dbReference type="NCBI Taxonomy" id="1541883"/>
    <lineage>
        <taxon>Viruses</taxon>
        <taxon>Duplodnaviria</taxon>
        <taxon>Heunggongvirae</taxon>
        <taxon>Uroviricota</taxon>
        <taxon>Caudoviricetes</taxon>
        <taxon>Iiscvirinae</taxon>
        <taxon>Jilinvirus</taxon>
        <taxon>Jilinvirus ep3</taxon>
    </lineage>
</organism>
<dbReference type="GO" id="GO:0030430">
    <property type="term" value="C:host cell cytoplasm"/>
    <property type="evidence" value="ECO:0007669"/>
    <property type="project" value="UniProtKB-SubCell"/>
</dbReference>
<keyword evidence="1" id="KW-0231">Viral genome packaging</keyword>
<comment type="domain">
    <text evidence="1">The N-terminus is involved in the formation of the heterotrimer with the small subunit. The N-terminus part contains the translocase activity involved in DNA packaging. At the N-terminus, there is a high affinity ATPase center that is probably needed for the packaging activity. The Walker A motif of the ATPase center is responsible for interacting with the ATP phosphate and the Q motif governs force generation and the interaction with DNA. The C-terminus contains the site specific endonuclease (cos-cleavage) and strand separation activities required for genome maturation. A second ATPase catalytic site regulates the genome maturation. The C-terminus very end is involved in binding to the procapsid. Contains a basic leucine zipper (bZIP) that may be involved in the formation of the terminase.</text>
</comment>
<reference evidence="5 6" key="2">
    <citation type="journal article" date="2015" name="Virus Genes">
        <title>Genome sequencing and analysis of an Escherichia coli phage vB_EcoM-ep3 with a novel lysin, Lysep3.</title>
        <authorList>
            <person name="Lv M."/>
            <person name="Wang S."/>
            <person name="Yan G."/>
            <person name="Sun C."/>
            <person name="Feng X."/>
            <person name="Gu J."/>
            <person name="Han W."/>
            <person name="Lei L."/>
        </authorList>
    </citation>
    <scope>NUCLEOTIDE SEQUENCE [LARGE SCALE GENOMIC DNA]</scope>
</reference>
<keyword evidence="1" id="KW-0378">Hydrolase</keyword>
<dbReference type="GeneID" id="22112961"/>
<dbReference type="OrthoDB" id="1023at10239"/>
<keyword evidence="1" id="KW-0479">Metal-binding</keyword>
<feature type="region of interest" description="Disordered" evidence="2">
    <location>
        <begin position="619"/>
        <end position="682"/>
    </location>
</feature>
<proteinExistence type="inferred from homology"/>
<dbReference type="Gene3D" id="3.40.50.300">
    <property type="entry name" value="P-loop containing nucleotide triphosphate hydrolases"/>
    <property type="match status" value="1"/>
</dbReference>
<name>A0A088FQV3_9CAUD</name>
<gene>
    <name evidence="5" type="ORF">ep3_0027</name>
</gene>
<keyword evidence="1" id="KW-0255">Endonuclease</keyword>
<feature type="short sequence motif" description="Walker B motif" evidence="1">
    <location>
        <begin position="185"/>
        <end position="190"/>
    </location>
</feature>
<evidence type="ECO:0000256" key="2">
    <source>
        <dbReference type="SAM" id="MobiDB-lite"/>
    </source>
</evidence>
<feature type="binding site" evidence="1">
    <location>
        <position position="404"/>
    </location>
    <ligand>
        <name>Mg(2+)</name>
        <dbReference type="ChEBI" id="CHEBI:18420"/>
        <note>catalytic; for nuclease activity</note>
    </ligand>
</feature>
<dbReference type="InterPro" id="IPR027417">
    <property type="entry name" value="P-loop_NTPase"/>
</dbReference>
<dbReference type="GO" id="GO:0005524">
    <property type="term" value="F:ATP binding"/>
    <property type="evidence" value="ECO:0007669"/>
    <property type="project" value="UniProtKB-UniRule"/>
</dbReference>
<feature type="domain" description="Phage terminase large subunit GpA ATPase" evidence="3">
    <location>
        <begin position="56"/>
        <end position="311"/>
    </location>
</feature>
<dbReference type="Pfam" id="PF20454">
    <property type="entry name" value="GpA_nuclease"/>
    <property type="match status" value="1"/>
</dbReference>
<evidence type="ECO:0000259" key="4">
    <source>
        <dbReference type="Pfam" id="PF20454"/>
    </source>
</evidence>
<dbReference type="GO" id="GO:0019073">
    <property type="term" value="P:viral DNA genome packaging"/>
    <property type="evidence" value="ECO:0007669"/>
    <property type="project" value="UniProtKB-UniRule"/>
</dbReference>
<dbReference type="InterPro" id="IPR046453">
    <property type="entry name" value="GpA_ATPase"/>
</dbReference>
<dbReference type="Pfam" id="PF05876">
    <property type="entry name" value="GpA_ATPase"/>
    <property type="match status" value="1"/>
</dbReference>
<reference evidence="6" key="1">
    <citation type="submission" date="2014-12" db="EMBL/GenBank/DDBJ databases">
        <authorList>
            <person name="Lv M."/>
            <person name="Lei L."/>
        </authorList>
    </citation>
    <scope>NUCLEOTIDE SEQUENCE [LARGE SCALE GENOMIC DNA]</scope>
</reference>
<accession>A0A088FQV3</accession>
<dbReference type="RefSeq" id="YP_009100020.1">
    <property type="nucleotide sequence ID" value="NC_025430.1"/>
</dbReference>
<evidence type="ECO:0000259" key="3">
    <source>
        <dbReference type="Pfam" id="PF05876"/>
    </source>
</evidence>
<keyword evidence="1" id="KW-0460">Magnesium</keyword>
<sequence length="682" mass="76703">MAMTKGATVTAKNNPFANIEGIDQAIRRAQQQLLPPPDMKPSEWAQANIRIPSGNAVPGPLRLDNAPYQREPMDMLVDPDCYRVTLMWGAQVGKTMLALCVQAYSVAAEPRSQMMMQPSQDDLRTWLETKFNPLAEECAPVNNAIAKPRGRDGVNNQKMKSYPGGFLMFAWSGSPKTMRGRSAPLIVCDEVDGYERTSEGHPVGLLWQRSATFGDQRFLLEISTPTLKGESYIEKAYEMGDQRHFFVCCPHCDDHVTLEWENVKWDGQRETDAETLAAIEEQKPETAHLYCPSCGAQWNDGERIAAIRQAEEKGAGWKASRPFEGHASYHLNELYSTFRKVPAIVRDYLDKLKTDDLQTFTNVSLARTWEEEGDKVDPDSLMARREEYAAQVPAGGLYITAGIDMQVDRLECEVVAWGVGEESWSLGYHVLWGDPLTPDPWDALDDLLAETYQHETGAVLPIMAACLDTGGTSGYTQAAYDYARGRTGRRLFAIKGVGGWGRPIVEKPQRKQSGKDARKVDLFLVGTDEAKLITARRLNKTAPGPGYCHFPADRDEEWFKQITAEKLTMRYVKGQPIREWKKPDRARNEALDCRNYALAALKIMQPSFRRLAEKFGVANDNAPPERRKRLPNVKPIVKPVEVPQPANDKPQEEEKQQVTETKPIKRSARASKRRGGGWVSRW</sequence>
<feature type="domain" description="Terminase large subunit GpA endonuclease" evidence="4">
    <location>
        <begin position="326"/>
        <end position="607"/>
    </location>
</feature>
<feature type="active site" description="For ATPase activity" evidence="1">
    <location>
        <position position="190"/>
    </location>
</feature>
<dbReference type="GO" id="GO:0046872">
    <property type="term" value="F:metal ion binding"/>
    <property type="evidence" value="ECO:0007669"/>
    <property type="project" value="UniProtKB-UniRule"/>
</dbReference>